<dbReference type="Pfam" id="PF04011">
    <property type="entry name" value="LemA"/>
    <property type="match status" value="1"/>
</dbReference>
<dbReference type="PANTHER" id="PTHR34478:SF1">
    <property type="entry name" value="PROTEIN LEMA"/>
    <property type="match status" value="1"/>
</dbReference>
<protein>
    <recommendedName>
        <fullName evidence="8">LemA family protein</fullName>
    </recommendedName>
</protein>
<comment type="similarity">
    <text evidence="2">Belongs to the LemA family.</text>
</comment>
<reference evidence="7" key="1">
    <citation type="journal article" date="2015" name="Nature">
        <title>Complex archaea that bridge the gap between prokaryotes and eukaryotes.</title>
        <authorList>
            <person name="Spang A."/>
            <person name="Saw J.H."/>
            <person name="Jorgensen S.L."/>
            <person name="Zaremba-Niedzwiedzka K."/>
            <person name="Martijn J."/>
            <person name="Lind A.E."/>
            <person name="van Eijk R."/>
            <person name="Schleper C."/>
            <person name="Guy L."/>
            <person name="Ettema T.J."/>
        </authorList>
    </citation>
    <scope>NUCLEOTIDE SEQUENCE</scope>
</reference>
<evidence type="ECO:0000256" key="1">
    <source>
        <dbReference type="ARBA" id="ARBA00004167"/>
    </source>
</evidence>
<dbReference type="InterPro" id="IPR007156">
    <property type="entry name" value="MamQ_LemA"/>
</dbReference>
<sequence length="188" mass="21299">MIGWVLLGIVVVVVVGIVIWMIAIYNKLVGLKFRVGQAWSDVDVQLKRRYDLVPNLVETVKGYASHEKKTLEGVTKARSMAMQVTEPGQKKGEAENFLSSTLKSLFAISESYPDLKANQNFLGLQSTLSKLEEDIQLSRRYYNAVVRDMNIMTQAFPSNLIAGRFGFKRVEYFLLPSESERDVVKVKF</sequence>
<dbReference type="InterPro" id="IPR023353">
    <property type="entry name" value="LemA-like_dom_sf"/>
</dbReference>
<dbReference type="PANTHER" id="PTHR34478">
    <property type="entry name" value="PROTEIN LEMA"/>
    <property type="match status" value="1"/>
</dbReference>
<dbReference type="AlphaFoldDB" id="A0A0F9KG05"/>
<name>A0A0F9KG05_9ZZZZ</name>
<comment type="subcellular location">
    <subcellularLocation>
        <location evidence="1">Membrane</location>
        <topology evidence="1">Single-pass membrane protein</topology>
    </subcellularLocation>
</comment>
<dbReference type="GO" id="GO:0016020">
    <property type="term" value="C:membrane"/>
    <property type="evidence" value="ECO:0007669"/>
    <property type="project" value="UniProtKB-SubCell"/>
</dbReference>
<keyword evidence="3 6" id="KW-0812">Transmembrane</keyword>
<evidence type="ECO:0000256" key="4">
    <source>
        <dbReference type="ARBA" id="ARBA00022989"/>
    </source>
</evidence>
<proteinExistence type="inferred from homology"/>
<accession>A0A0F9KG05</accession>
<evidence type="ECO:0000256" key="2">
    <source>
        <dbReference type="ARBA" id="ARBA00008854"/>
    </source>
</evidence>
<evidence type="ECO:0000256" key="6">
    <source>
        <dbReference type="SAM" id="Phobius"/>
    </source>
</evidence>
<keyword evidence="4 6" id="KW-1133">Transmembrane helix</keyword>
<comment type="caution">
    <text evidence="7">The sequence shown here is derived from an EMBL/GenBank/DDBJ whole genome shotgun (WGS) entry which is preliminary data.</text>
</comment>
<keyword evidence="5 6" id="KW-0472">Membrane</keyword>
<dbReference type="SUPFAM" id="SSF140478">
    <property type="entry name" value="LemA-like"/>
    <property type="match status" value="1"/>
</dbReference>
<dbReference type="Gene3D" id="1.20.1440.20">
    <property type="entry name" value="LemA-like domain"/>
    <property type="match status" value="1"/>
</dbReference>
<feature type="transmembrane region" description="Helical" evidence="6">
    <location>
        <begin position="6"/>
        <end position="25"/>
    </location>
</feature>
<evidence type="ECO:0000256" key="5">
    <source>
        <dbReference type="ARBA" id="ARBA00023136"/>
    </source>
</evidence>
<organism evidence="7">
    <name type="scientific">marine sediment metagenome</name>
    <dbReference type="NCBI Taxonomy" id="412755"/>
    <lineage>
        <taxon>unclassified sequences</taxon>
        <taxon>metagenomes</taxon>
        <taxon>ecological metagenomes</taxon>
    </lineage>
</organism>
<dbReference type="EMBL" id="LAZR01008117">
    <property type="protein sequence ID" value="KKM80858.1"/>
    <property type="molecule type" value="Genomic_DNA"/>
</dbReference>
<evidence type="ECO:0000256" key="3">
    <source>
        <dbReference type="ARBA" id="ARBA00022692"/>
    </source>
</evidence>
<evidence type="ECO:0008006" key="8">
    <source>
        <dbReference type="Google" id="ProtNLM"/>
    </source>
</evidence>
<evidence type="ECO:0000313" key="7">
    <source>
        <dbReference type="EMBL" id="KKM80858.1"/>
    </source>
</evidence>
<gene>
    <name evidence="7" type="ORF">LCGC14_1335660</name>
</gene>